<feature type="domain" description="DUF6699" evidence="2">
    <location>
        <begin position="189"/>
        <end position="299"/>
    </location>
</feature>
<feature type="compositionally biased region" description="Low complexity" evidence="1">
    <location>
        <begin position="13"/>
        <end position="24"/>
    </location>
</feature>
<evidence type="ECO:0000259" key="2">
    <source>
        <dbReference type="Pfam" id="PF20415"/>
    </source>
</evidence>
<gene>
    <name evidence="3" type="ORF">A7U60_g3440</name>
</gene>
<accession>A0A9Q5I0C2</accession>
<evidence type="ECO:0000256" key="1">
    <source>
        <dbReference type="SAM" id="MobiDB-lite"/>
    </source>
</evidence>
<comment type="caution">
    <text evidence="3">The sequence shown here is derived from an EMBL/GenBank/DDBJ whole genome shotgun (WGS) entry which is preliminary data.</text>
</comment>
<dbReference type="Pfam" id="PF20415">
    <property type="entry name" value="DUF6699"/>
    <property type="match status" value="1"/>
</dbReference>
<dbReference type="EMBL" id="LNZH02000157">
    <property type="protein sequence ID" value="OCB89350.1"/>
    <property type="molecule type" value="Genomic_DNA"/>
</dbReference>
<dbReference type="OrthoDB" id="21474at2759"/>
<sequence length="328" mass="37214">MQIRPSLEENLVTSPTLTSPTLIPSDPPSPSITPLSSSPIVPPYALLDTDMPSPVSNYRDPYRRFRAGSRSSSSSRDPFPQLPSPADSQSSGDRRPHDIEMAYDRVSQISPTRSRGSATPVVVPNVVQTESLEYPPQFTATRSILYPNLHFLLARDSVQVNGFFLDMWTDPQLSLSSRILDSYGTLWVTNRRRLEHVRIVSPDFPWVIDIKLDEALQGEQRGITCNDVWSQIHTELKEPIHDTDWAYLSDMAAREATARRRHEHLVGLARQRNSTGDSMPLLRLDWLMRRTMFAGLERDEGYSMAAQRLLPGREQCPETWIARFVEAD</sequence>
<protein>
    <recommendedName>
        <fullName evidence="2">DUF6699 domain-containing protein</fullName>
    </recommendedName>
</protein>
<feature type="region of interest" description="Disordered" evidence="1">
    <location>
        <begin position="1"/>
        <end position="96"/>
    </location>
</feature>
<reference evidence="3" key="1">
    <citation type="submission" date="2016-06" db="EMBL/GenBank/DDBJ databases">
        <title>Draft Genome sequence of the fungus Inonotus baumii.</title>
        <authorList>
            <person name="Zhu H."/>
            <person name="Lin W."/>
        </authorList>
    </citation>
    <scope>NUCLEOTIDE SEQUENCE</scope>
    <source>
        <strain evidence="3">821</strain>
    </source>
</reference>
<evidence type="ECO:0000313" key="3">
    <source>
        <dbReference type="EMBL" id="OCB89350.1"/>
    </source>
</evidence>
<dbReference type="AlphaFoldDB" id="A0A9Q5I0C2"/>
<evidence type="ECO:0000313" key="4">
    <source>
        <dbReference type="Proteomes" id="UP000757232"/>
    </source>
</evidence>
<organism evidence="3 4">
    <name type="scientific">Sanghuangporus baumii</name>
    <name type="common">Phellinus baumii</name>
    <dbReference type="NCBI Taxonomy" id="108892"/>
    <lineage>
        <taxon>Eukaryota</taxon>
        <taxon>Fungi</taxon>
        <taxon>Dikarya</taxon>
        <taxon>Basidiomycota</taxon>
        <taxon>Agaricomycotina</taxon>
        <taxon>Agaricomycetes</taxon>
        <taxon>Hymenochaetales</taxon>
        <taxon>Hymenochaetaceae</taxon>
        <taxon>Sanghuangporus</taxon>
    </lineage>
</organism>
<dbReference type="InterPro" id="IPR046522">
    <property type="entry name" value="DUF6699"/>
</dbReference>
<dbReference type="Proteomes" id="UP000757232">
    <property type="component" value="Unassembled WGS sequence"/>
</dbReference>
<name>A0A9Q5I0C2_SANBA</name>
<keyword evidence="4" id="KW-1185">Reference proteome</keyword>
<proteinExistence type="predicted"/>